<protein>
    <submittedName>
        <fullName evidence="1">Uncharacterized protein</fullName>
    </submittedName>
</protein>
<accession>A0A1C0AJ21</accession>
<sequence>MPEDHGLGRDVENDELELVEAVEVVDETGDAALGDPQAETAADDETRFADVTSLGVDEHIVRHEALLYRMEVGDLHWLAVVAAK</sequence>
<name>A0A1C0AJ21_9ACTN</name>
<comment type="caution">
    <text evidence="1">The sequence shown here is derived from an EMBL/GenBank/DDBJ whole genome shotgun (WGS) entry which is preliminary data.</text>
</comment>
<gene>
    <name evidence="1" type="ORF">BCR15_08370</name>
</gene>
<dbReference type="EMBL" id="MBQD01000024">
    <property type="protein sequence ID" value="OCL32047.1"/>
    <property type="molecule type" value="Genomic_DNA"/>
</dbReference>
<dbReference type="AlphaFoldDB" id="A0A1C0AJ21"/>
<dbReference type="Proteomes" id="UP000093501">
    <property type="component" value="Unassembled WGS sequence"/>
</dbReference>
<evidence type="ECO:0000313" key="2">
    <source>
        <dbReference type="Proteomes" id="UP000093501"/>
    </source>
</evidence>
<keyword evidence="2" id="KW-1185">Reference proteome</keyword>
<reference evidence="2" key="1">
    <citation type="submission" date="2016-07" db="EMBL/GenBank/DDBJ databases">
        <authorList>
            <person name="Florea S."/>
            <person name="Webb J.S."/>
            <person name="Jaromczyk J."/>
            <person name="Schardl C.L."/>
        </authorList>
    </citation>
    <scope>NUCLEOTIDE SEQUENCE [LARGE SCALE GENOMIC DNA]</scope>
    <source>
        <strain evidence="2">IPBSL-7</strain>
    </source>
</reference>
<evidence type="ECO:0000313" key="1">
    <source>
        <dbReference type="EMBL" id="OCL32047.1"/>
    </source>
</evidence>
<proteinExistence type="predicted"/>
<dbReference type="RefSeq" id="WP_068752395.1">
    <property type="nucleotide sequence ID" value="NZ_LR214441.1"/>
</dbReference>
<organism evidence="1 2">
    <name type="scientific">Tessaracoccus lapidicaptus</name>
    <dbReference type="NCBI Taxonomy" id="1427523"/>
    <lineage>
        <taxon>Bacteria</taxon>
        <taxon>Bacillati</taxon>
        <taxon>Actinomycetota</taxon>
        <taxon>Actinomycetes</taxon>
        <taxon>Propionibacteriales</taxon>
        <taxon>Propionibacteriaceae</taxon>
        <taxon>Tessaracoccus</taxon>
    </lineage>
</organism>